<proteinExistence type="predicted"/>
<sequence length="163" mass="19119">MPNWKQEKNSLTSDSKNSENDQLKEKNNDLEQRNRLENLRIFGVSKKDKDTDQLVVEFASKQGIFLERKSISRSHRVGKKIDGKHRAIIVKFVSHADRQKMFLAKTKELKGTGITIREDLTRLRQEILRKASEYYDNVWSQNGVIVIKDGNRFHRVHTLLKIM</sequence>
<organism evidence="2 3">
    <name type="scientific">Frankliniella fusca</name>
    <dbReference type="NCBI Taxonomy" id="407009"/>
    <lineage>
        <taxon>Eukaryota</taxon>
        <taxon>Metazoa</taxon>
        <taxon>Ecdysozoa</taxon>
        <taxon>Arthropoda</taxon>
        <taxon>Hexapoda</taxon>
        <taxon>Insecta</taxon>
        <taxon>Pterygota</taxon>
        <taxon>Neoptera</taxon>
        <taxon>Paraneoptera</taxon>
        <taxon>Thysanoptera</taxon>
        <taxon>Terebrantia</taxon>
        <taxon>Thripoidea</taxon>
        <taxon>Thripidae</taxon>
        <taxon>Frankliniella</taxon>
    </lineage>
</organism>
<evidence type="ECO:0000256" key="1">
    <source>
        <dbReference type="SAM" id="MobiDB-lite"/>
    </source>
</evidence>
<feature type="compositionally biased region" description="Basic and acidic residues" evidence="1">
    <location>
        <begin position="16"/>
        <end position="30"/>
    </location>
</feature>
<reference evidence="2" key="2">
    <citation type="journal article" date="2023" name="BMC Genomics">
        <title>Pest status, molecular evolution, and epigenetic factors derived from the genome assembly of Frankliniella fusca, a thysanopteran phytovirus vector.</title>
        <authorList>
            <person name="Catto M.A."/>
            <person name="Labadie P.E."/>
            <person name="Jacobson A.L."/>
            <person name="Kennedy G.G."/>
            <person name="Srinivasan R."/>
            <person name="Hunt B.G."/>
        </authorList>
    </citation>
    <scope>NUCLEOTIDE SEQUENCE</scope>
    <source>
        <strain evidence="2">PL_HMW_Pooled</strain>
    </source>
</reference>
<reference evidence="2" key="1">
    <citation type="submission" date="2021-07" db="EMBL/GenBank/DDBJ databases">
        <authorList>
            <person name="Catto M.A."/>
            <person name="Jacobson A."/>
            <person name="Kennedy G."/>
            <person name="Labadie P."/>
            <person name="Hunt B.G."/>
            <person name="Srinivasan R."/>
        </authorList>
    </citation>
    <scope>NUCLEOTIDE SEQUENCE</scope>
    <source>
        <strain evidence="2">PL_HMW_Pooled</strain>
        <tissue evidence="2">Head</tissue>
    </source>
</reference>
<dbReference type="Proteomes" id="UP001219518">
    <property type="component" value="Unassembled WGS sequence"/>
</dbReference>
<dbReference type="EMBL" id="JAHWGI010000525">
    <property type="protein sequence ID" value="KAK3916431.1"/>
    <property type="molecule type" value="Genomic_DNA"/>
</dbReference>
<protein>
    <submittedName>
        <fullName evidence="2">LINE-1 type transposase domain-containing protein 1</fullName>
    </submittedName>
</protein>
<keyword evidence="3" id="KW-1185">Reference proteome</keyword>
<feature type="region of interest" description="Disordered" evidence="1">
    <location>
        <begin position="1"/>
        <end position="30"/>
    </location>
</feature>
<name>A0AAE1LDV2_9NEOP</name>
<evidence type="ECO:0000313" key="3">
    <source>
        <dbReference type="Proteomes" id="UP001219518"/>
    </source>
</evidence>
<dbReference type="Gene3D" id="3.30.70.1820">
    <property type="entry name" value="L1 transposable element, RRM domain"/>
    <property type="match status" value="1"/>
</dbReference>
<gene>
    <name evidence="2" type="ORF">KUF71_006225</name>
</gene>
<comment type="caution">
    <text evidence="2">The sequence shown here is derived from an EMBL/GenBank/DDBJ whole genome shotgun (WGS) entry which is preliminary data.</text>
</comment>
<accession>A0AAE1LDV2</accession>
<dbReference type="AlphaFoldDB" id="A0AAE1LDV2"/>
<evidence type="ECO:0000313" key="2">
    <source>
        <dbReference type="EMBL" id="KAK3916431.1"/>
    </source>
</evidence>